<dbReference type="AlphaFoldDB" id="A0AAD7BI36"/>
<accession>A0AAD7BI36</accession>
<dbReference type="Gene3D" id="3.80.10.10">
    <property type="entry name" value="Ribonuclease Inhibitor"/>
    <property type="match status" value="1"/>
</dbReference>
<dbReference type="SUPFAM" id="SSF52047">
    <property type="entry name" value="RNI-like"/>
    <property type="match status" value="1"/>
</dbReference>
<reference evidence="1" key="1">
    <citation type="submission" date="2023-03" db="EMBL/GenBank/DDBJ databases">
        <title>Massive genome expansion in bonnet fungi (Mycena s.s.) driven by repeated elements and novel gene families across ecological guilds.</title>
        <authorList>
            <consortium name="Lawrence Berkeley National Laboratory"/>
            <person name="Harder C.B."/>
            <person name="Miyauchi S."/>
            <person name="Viragh M."/>
            <person name="Kuo A."/>
            <person name="Thoen E."/>
            <person name="Andreopoulos B."/>
            <person name="Lu D."/>
            <person name="Skrede I."/>
            <person name="Drula E."/>
            <person name="Henrissat B."/>
            <person name="Morin E."/>
            <person name="Kohler A."/>
            <person name="Barry K."/>
            <person name="LaButti K."/>
            <person name="Morin E."/>
            <person name="Salamov A."/>
            <person name="Lipzen A."/>
            <person name="Mereny Z."/>
            <person name="Hegedus B."/>
            <person name="Baldrian P."/>
            <person name="Stursova M."/>
            <person name="Weitz H."/>
            <person name="Taylor A."/>
            <person name="Grigoriev I.V."/>
            <person name="Nagy L.G."/>
            <person name="Martin F."/>
            <person name="Kauserud H."/>
        </authorList>
    </citation>
    <scope>NUCLEOTIDE SEQUENCE</scope>
    <source>
        <strain evidence="1">9284</strain>
    </source>
</reference>
<proteinExistence type="predicted"/>
<keyword evidence="2" id="KW-1185">Reference proteome</keyword>
<dbReference type="EMBL" id="JARKIF010000016">
    <property type="protein sequence ID" value="KAJ7621416.1"/>
    <property type="molecule type" value="Genomic_DNA"/>
</dbReference>
<dbReference type="InterPro" id="IPR032675">
    <property type="entry name" value="LRR_dom_sf"/>
</dbReference>
<evidence type="ECO:0000313" key="1">
    <source>
        <dbReference type="EMBL" id="KAJ7621416.1"/>
    </source>
</evidence>
<evidence type="ECO:0008006" key="3">
    <source>
        <dbReference type="Google" id="ProtNLM"/>
    </source>
</evidence>
<dbReference type="Proteomes" id="UP001221142">
    <property type="component" value="Unassembled WGS sequence"/>
</dbReference>
<gene>
    <name evidence="1" type="ORF">FB45DRAFT_1006696</name>
</gene>
<protein>
    <recommendedName>
        <fullName evidence="3">F-box domain-containing protein</fullName>
    </recommendedName>
</protein>
<organism evidence="1 2">
    <name type="scientific">Roridomyces roridus</name>
    <dbReference type="NCBI Taxonomy" id="1738132"/>
    <lineage>
        <taxon>Eukaryota</taxon>
        <taxon>Fungi</taxon>
        <taxon>Dikarya</taxon>
        <taxon>Basidiomycota</taxon>
        <taxon>Agaricomycotina</taxon>
        <taxon>Agaricomycetes</taxon>
        <taxon>Agaricomycetidae</taxon>
        <taxon>Agaricales</taxon>
        <taxon>Marasmiineae</taxon>
        <taxon>Mycenaceae</taxon>
        <taxon>Roridomyces</taxon>
    </lineage>
</organism>
<evidence type="ECO:0000313" key="2">
    <source>
        <dbReference type="Proteomes" id="UP001221142"/>
    </source>
</evidence>
<comment type="caution">
    <text evidence="1">The sequence shown here is derived from an EMBL/GenBank/DDBJ whole genome shotgun (WGS) entry which is preliminary data.</text>
</comment>
<name>A0AAD7BI36_9AGAR</name>
<sequence length="400" mass="45373">MDICFDGYRGFDPVLCAVLQRHCRLLQSLDIRLDTSLSIVPFSDTEEPMPRLQSLSIDSRSNLVCERFTLLPLLRRSPNLVNLSIYSLNIGIPGGDEVGPIVLPRLRRLEVCNDSGPDRGCDKIFQMVTAPGLESLDFAHMPKLLDDLVSFLERSSPPLTKLALGCTQIRMEPHIELLDEFLSAVPTLTRLDIMYPAVQFIKQLSTILMRTRPSRAVPNLQILEFQLAPRDRHSASSWNALLPALVARRDEIQSIRLRVHSGSLWDEPEAVEDFVSPRALSVLKELAADGMAVWVGPFGENLFSLFFGRFLRLNLRRYSRIQQGVALSSVVETSEVEELQCLRLSGDSVSISRTHIPVPRIERARRRGCLLRELFYTFPGIQLQSSKQVDRRQTHMKTDW</sequence>